<dbReference type="InterPro" id="IPR002213">
    <property type="entry name" value="UDP_glucos_trans"/>
</dbReference>
<dbReference type="Proteomes" id="UP000325577">
    <property type="component" value="Linkage Group LG3"/>
</dbReference>
<dbReference type="Pfam" id="PF00201">
    <property type="entry name" value="UDPGT"/>
    <property type="match status" value="1"/>
</dbReference>
<keyword evidence="7" id="KW-1185">Reference proteome</keyword>
<gene>
    <name evidence="6" type="ORF">F0562_008093</name>
</gene>
<evidence type="ECO:0000256" key="2">
    <source>
        <dbReference type="ARBA" id="ARBA00022676"/>
    </source>
</evidence>
<accession>A0A5J5A805</accession>
<dbReference type="CDD" id="cd03784">
    <property type="entry name" value="GT1_Gtf-like"/>
    <property type="match status" value="1"/>
</dbReference>
<dbReference type="SUPFAM" id="SSF53756">
    <property type="entry name" value="UDP-Glycosyltransferase/glycogen phosphorylase"/>
    <property type="match status" value="1"/>
</dbReference>
<dbReference type="PANTHER" id="PTHR48048:SF45">
    <property type="entry name" value="GLYCOSYLTRANSFERASE"/>
    <property type="match status" value="1"/>
</dbReference>
<comment type="similarity">
    <text evidence="1 4">Belongs to the UDP-glycosyltransferase family.</text>
</comment>
<evidence type="ECO:0000256" key="4">
    <source>
        <dbReference type="RuleBase" id="RU003718"/>
    </source>
</evidence>
<dbReference type="Gene3D" id="3.40.50.2000">
    <property type="entry name" value="Glycogen Phosphorylase B"/>
    <property type="match status" value="2"/>
</dbReference>
<reference evidence="6 7" key="1">
    <citation type="submission" date="2019-09" db="EMBL/GenBank/DDBJ databases">
        <title>A chromosome-level genome assembly of the Chinese tupelo Nyssa sinensis.</title>
        <authorList>
            <person name="Yang X."/>
            <person name="Kang M."/>
            <person name="Yang Y."/>
            <person name="Xiong H."/>
            <person name="Wang M."/>
            <person name="Zhang Z."/>
            <person name="Wang Z."/>
            <person name="Wu H."/>
            <person name="Ma T."/>
            <person name="Liu J."/>
            <person name="Xi Z."/>
        </authorList>
    </citation>
    <scope>NUCLEOTIDE SEQUENCE [LARGE SCALE GENOMIC DNA]</scope>
    <source>
        <strain evidence="6">J267</strain>
        <tissue evidence="6">Leaf</tissue>
    </source>
</reference>
<dbReference type="InterPro" id="IPR050481">
    <property type="entry name" value="UDP-glycosyltransf_plant"/>
</dbReference>
<dbReference type="OrthoDB" id="5835829at2759"/>
<proteinExistence type="inferred from homology"/>
<dbReference type="EC" id="2.4.1.-" evidence="5"/>
<sequence length="565" mass="62616">MKAKTQTRHRIITRIKSSCCLVFGFRVLGEKVLRHCFLEAAIFKDVLLGKEGRKEVRTKMKETEIVFIPSPGIGHLISTVELVKLLINRDERLSITVLIMKLPNDSTPTSSASAYESDTARIRFVHLPNPTPTPTQVDSEPPKSLRHFLFDFIHSHKTHVRDVVADITRSHSVRLAGVVIDMFCTTMIDVANEFGVPSFVFFTSGAAVLGLMFHLQSLQDHQNQDITEFHDSDAELLVPTFTNPVPAKLLPSGMLDKGGSGTLFLAIFRKFRETKGILVNTFAELESHAIRSLSTLSSDGDDNIPPIYPVGPILNIKEGGCGGEVTHNNQEQYDAIMSWLDDQPPSSVVFLCFGSKGCFGDNQVKEIAHALESSGHCFLWSLRRPPPKGSVDLPQDYSNPEDVLPEGFLERTVGKGMGKVIGWAPQAAVLSHPAVGGFVSHCGWNSTLESIWCGVPVATWPLYAEQQMNAFELVRELGLAVELKLDYRGDFFWSSDEVGLLRAEEIESGIRQVMMDGEIRKKVKEMKEKSRVAMMEGGSSYISLGRMIEDLIHDALQNIQTPPGL</sequence>
<dbReference type="EMBL" id="CM018046">
    <property type="protein sequence ID" value="KAA8526168.1"/>
    <property type="molecule type" value="Genomic_DNA"/>
</dbReference>
<protein>
    <recommendedName>
        <fullName evidence="5">Glycosyltransferase</fullName>
        <ecNumber evidence="5">2.4.1.-</ecNumber>
    </recommendedName>
</protein>
<dbReference type="FunFam" id="3.40.50.2000:FF:000080">
    <property type="entry name" value="Glycosyltransferase"/>
    <property type="match status" value="1"/>
</dbReference>
<evidence type="ECO:0000256" key="5">
    <source>
        <dbReference type="RuleBase" id="RU362057"/>
    </source>
</evidence>
<dbReference type="InterPro" id="IPR035595">
    <property type="entry name" value="UDP_glycos_trans_CS"/>
</dbReference>
<name>A0A5J5A805_9ASTE</name>
<dbReference type="PROSITE" id="PS00375">
    <property type="entry name" value="UDPGT"/>
    <property type="match status" value="1"/>
</dbReference>
<organism evidence="6 7">
    <name type="scientific">Nyssa sinensis</name>
    <dbReference type="NCBI Taxonomy" id="561372"/>
    <lineage>
        <taxon>Eukaryota</taxon>
        <taxon>Viridiplantae</taxon>
        <taxon>Streptophyta</taxon>
        <taxon>Embryophyta</taxon>
        <taxon>Tracheophyta</taxon>
        <taxon>Spermatophyta</taxon>
        <taxon>Magnoliopsida</taxon>
        <taxon>eudicotyledons</taxon>
        <taxon>Gunneridae</taxon>
        <taxon>Pentapetalae</taxon>
        <taxon>asterids</taxon>
        <taxon>Cornales</taxon>
        <taxon>Nyssaceae</taxon>
        <taxon>Nyssa</taxon>
    </lineage>
</organism>
<keyword evidence="3 4" id="KW-0808">Transferase</keyword>
<evidence type="ECO:0000256" key="1">
    <source>
        <dbReference type="ARBA" id="ARBA00009995"/>
    </source>
</evidence>
<dbReference type="PANTHER" id="PTHR48048">
    <property type="entry name" value="GLYCOSYLTRANSFERASE"/>
    <property type="match status" value="1"/>
</dbReference>
<dbReference type="AlphaFoldDB" id="A0A5J5A805"/>
<keyword evidence="2 4" id="KW-0328">Glycosyltransferase</keyword>
<evidence type="ECO:0000313" key="7">
    <source>
        <dbReference type="Proteomes" id="UP000325577"/>
    </source>
</evidence>
<dbReference type="FunFam" id="3.40.50.2000:FF:000056">
    <property type="entry name" value="Glycosyltransferase"/>
    <property type="match status" value="1"/>
</dbReference>
<evidence type="ECO:0000313" key="6">
    <source>
        <dbReference type="EMBL" id="KAA8526168.1"/>
    </source>
</evidence>
<evidence type="ECO:0000256" key="3">
    <source>
        <dbReference type="ARBA" id="ARBA00022679"/>
    </source>
</evidence>
<dbReference type="GO" id="GO:0035251">
    <property type="term" value="F:UDP-glucosyltransferase activity"/>
    <property type="evidence" value="ECO:0007669"/>
    <property type="project" value="InterPro"/>
</dbReference>